<reference evidence="2 3" key="1">
    <citation type="submission" date="2019-12" db="EMBL/GenBank/DDBJ databases">
        <title>The draft genomic sequence of strain Chitinophaga oryziterrae JCM 16595.</title>
        <authorList>
            <person name="Zhang X."/>
        </authorList>
    </citation>
    <scope>NUCLEOTIDE SEQUENCE [LARGE SCALE GENOMIC DNA]</scope>
    <source>
        <strain evidence="2 3">JCM 16595</strain>
    </source>
</reference>
<dbReference type="Pfam" id="PF18735">
    <property type="entry name" value="HEPN_RiboL-PSP"/>
    <property type="match status" value="1"/>
</dbReference>
<accession>A0A6N8JKZ9</accession>
<evidence type="ECO:0000313" key="3">
    <source>
        <dbReference type="Proteomes" id="UP000468388"/>
    </source>
</evidence>
<comment type="caution">
    <text evidence="2">The sequence shown here is derived from an EMBL/GenBank/DDBJ whole genome shotgun (WGS) entry which is preliminary data.</text>
</comment>
<proteinExistence type="predicted"/>
<dbReference type="Proteomes" id="UP000468388">
    <property type="component" value="Unassembled WGS sequence"/>
</dbReference>
<feature type="domain" description="RiboL-PSP-HEPN" evidence="1">
    <location>
        <begin position="12"/>
        <end position="195"/>
    </location>
</feature>
<name>A0A6N8JKZ9_9BACT</name>
<dbReference type="EMBL" id="WRXO01000013">
    <property type="protein sequence ID" value="MVT44842.1"/>
    <property type="molecule type" value="Genomic_DNA"/>
</dbReference>
<evidence type="ECO:0000313" key="2">
    <source>
        <dbReference type="EMBL" id="MVT44842.1"/>
    </source>
</evidence>
<sequence length="199" mass="22781">MNNAFLQFEININAIKDLKGTIDHLDTLTTNAIDLSDLYRSQIVLVASALDHFVHEYVLNEMIEIYKGIRPPTSAFLRFQIPLSITYNDTIKPSESIIRNSIRDKHSWLSFQEPDKIAEAMRLISEKKIWEDAGRVLGISLKDLKARLKLIIDRRNKIAHEADMDPTNPGTKWPISSTDVESCIDFIHNIVKELVHVTT</sequence>
<protein>
    <recommendedName>
        <fullName evidence="1">RiboL-PSP-HEPN domain-containing protein</fullName>
    </recommendedName>
</protein>
<dbReference type="AlphaFoldDB" id="A0A6N8JKZ9"/>
<keyword evidence="3" id="KW-1185">Reference proteome</keyword>
<organism evidence="2 3">
    <name type="scientific">Chitinophaga oryziterrae</name>
    <dbReference type="NCBI Taxonomy" id="1031224"/>
    <lineage>
        <taxon>Bacteria</taxon>
        <taxon>Pseudomonadati</taxon>
        <taxon>Bacteroidota</taxon>
        <taxon>Chitinophagia</taxon>
        <taxon>Chitinophagales</taxon>
        <taxon>Chitinophagaceae</taxon>
        <taxon>Chitinophaga</taxon>
    </lineage>
</organism>
<gene>
    <name evidence="2" type="ORF">GO495_29895</name>
</gene>
<dbReference type="InterPro" id="IPR041519">
    <property type="entry name" value="HEPN_RiboL-PSP"/>
</dbReference>
<dbReference type="OrthoDB" id="291940at2"/>
<evidence type="ECO:0000259" key="1">
    <source>
        <dbReference type="Pfam" id="PF18735"/>
    </source>
</evidence>
<dbReference type="RefSeq" id="WP_157303630.1">
    <property type="nucleotide sequence ID" value="NZ_BAAAZB010000005.1"/>
</dbReference>